<sequence length="135" mass="15993">MVNYDEKMQLFFSCLLKSKMNLYSIAKMVKDKNITNLIDRINETENLIYIICMERGVNISFDLNTCESLADYSYRLMEISTAEEYKEEVRKISNHICQHFGEIIRAHTETNEFHIVYEFSEASNAFYKAAREIYL</sequence>
<gene>
    <name evidence="1" type="ORF">C7381_10146</name>
</gene>
<keyword evidence="2" id="KW-1185">Reference proteome</keyword>
<dbReference type="EMBL" id="QEKV01000001">
    <property type="protein sequence ID" value="PVY95521.1"/>
    <property type="molecule type" value="Genomic_DNA"/>
</dbReference>
<proteinExistence type="predicted"/>
<evidence type="ECO:0000313" key="2">
    <source>
        <dbReference type="Proteomes" id="UP000245793"/>
    </source>
</evidence>
<organism evidence="1 2">
    <name type="scientific">Ezakiella coagulans</name>
    <dbReference type="NCBI Taxonomy" id="46507"/>
    <lineage>
        <taxon>Bacteria</taxon>
        <taxon>Bacillati</taxon>
        <taxon>Bacillota</taxon>
        <taxon>Tissierellia</taxon>
        <taxon>Ezakiella</taxon>
    </lineage>
</organism>
<evidence type="ECO:0000313" key="1">
    <source>
        <dbReference type="EMBL" id="PVY95521.1"/>
    </source>
</evidence>
<dbReference type="Proteomes" id="UP000245793">
    <property type="component" value="Unassembled WGS sequence"/>
</dbReference>
<reference evidence="1 2" key="1">
    <citation type="submission" date="2018-04" db="EMBL/GenBank/DDBJ databases">
        <title>Genomic Encyclopedia of Type Strains, Phase IV (KMG-IV): sequencing the most valuable type-strain genomes for metagenomic binning, comparative biology and taxonomic classification.</title>
        <authorList>
            <person name="Goeker M."/>
        </authorList>
    </citation>
    <scope>NUCLEOTIDE SEQUENCE [LARGE SCALE GENOMIC DNA]</scope>
    <source>
        <strain evidence="1 2">DSM 20705</strain>
    </source>
</reference>
<protein>
    <submittedName>
        <fullName evidence="1">Uncharacterized protein</fullName>
    </submittedName>
</protein>
<accession>A0A2U1E6G8</accession>
<name>A0A2U1E6G8_9FIRM</name>
<dbReference type="RefSeq" id="WP_116479461.1">
    <property type="nucleotide sequence ID" value="NZ_CAUPJO010000015.1"/>
</dbReference>
<dbReference type="AlphaFoldDB" id="A0A2U1E6G8"/>
<comment type="caution">
    <text evidence="1">The sequence shown here is derived from an EMBL/GenBank/DDBJ whole genome shotgun (WGS) entry which is preliminary data.</text>
</comment>